<dbReference type="Proteomes" id="UP000198785">
    <property type="component" value="Unassembled WGS sequence"/>
</dbReference>
<evidence type="ECO:0000313" key="2">
    <source>
        <dbReference type="Proteomes" id="UP000198785"/>
    </source>
</evidence>
<dbReference type="AlphaFoldDB" id="A0A1I6TZU7"/>
<evidence type="ECO:0000313" key="1">
    <source>
        <dbReference type="EMBL" id="SFS94733.1"/>
    </source>
</evidence>
<dbReference type="EMBL" id="FOZZ01000007">
    <property type="protein sequence ID" value="SFS94733.1"/>
    <property type="molecule type" value="Genomic_DNA"/>
</dbReference>
<protein>
    <recommendedName>
        <fullName evidence="3">ABC transporter ATPase</fullName>
    </recommendedName>
</protein>
<gene>
    <name evidence="1" type="ORF">SAMN05660206_107167</name>
</gene>
<name>A0A1I6TZU7_9SPHI</name>
<dbReference type="RefSeq" id="WP_093366040.1">
    <property type="nucleotide sequence ID" value="NZ_FOZZ01000007.1"/>
</dbReference>
<sequence length="153" mass="18119">MERVWIYQSNRLLTDAECVRVREILQEFVQQWTAHGNQLYGSFEIRYNLFIFLKVDESKAMVTGCSIDKSVHLLKKIEKELQINLFDRLQIAYRAQNTNTINIVSRDDFERLIQAGEVNEDSIVYNNMLTETSELDTKWEVPLRDSWHAKVFL</sequence>
<dbReference type="OrthoDB" id="978691at2"/>
<keyword evidence="2" id="KW-1185">Reference proteome</keyword>
<organism evidence="1 2">
    <name type="scientific">Sphingobacterium wenxiniae</name>
    <dbReference type="NCBI Taxonomy" id="683125"/>
    <lineage>
        <taxon>Bacteria</taxon>
        <taxon>Pseudomonadati</taxon>
        <taxon>Bacteroidota</taxon>
        <taxon>Sphingobacteriia</taxon>
        <taxon>Sphingobacteriales</taxon>
        <taxon>Sphingobacteriaceae</taxon>
        <taxon>Sphingobacterium</taxon>
    </lineage>
</organism>
<accession>A0A1I6TZU7</accession>
<evidence type="ECO:0008006" key="3">
    <source>
        <dbReference type="Google" id="ProtNLM"/>
    </source>
</evidence>
<proteinExistence type="predicted"/>
<reference evidence="1 2" key="1">
    <citation type="submission" date="2016-10" db="EMBL/GenBank/DDBJ databases">
        <authorList>
            <person name="de Groot N.N."/>
        </authorList>
    </citation>
    <scope>NUCLEOTIDE SEQUENCE [LARGE SCALE GENOMIC DNA]</scope>
    <source>
        <strain evidence="1 2">DSM 22789</strain>
    </source>
</reference>
<dbReference type="STRING" id="683125.SAMN05660206_107167"/>